<gene>
    <name evidence="1" type="ORF">S01H1_64109</name>
</gene>
<dbReference type="EMBL" id="BARS01042239">
    <property type="protein sequence ID" value="GAG40549.1"/>
    <property type="molecule type" value="Genomic_DNA"/>
</dbReference>
<sequence>MRAKGKKCSNRGNRITLPETKDAALNFEELEEMAEAIRMTITEGAALTIEDYVKKSKEISVNKLGYRFAKALYHEPRLEAYFPEEVIKVLKKKDNTKVKYNKN</sequence>
<protein>
    <submittedName>
        <fullName evidence="1">Uncharacterized protein</fullName>
    </submittedName>
</protein>
<feature type="non-terminal residue" evidence="1">
    <location>
        <position position="103"/>
    </location>
</feature>
<dbReference type="AlphaFoldDB" id="X0XBJ8"/>
<name>X0XBJ8_9ZZZZ</name>
<proteinExistence type="predicted"/>
<accession>X0XBJ8</accession>
<organism evidence="1">
    <name type="scientific">marine sediment metagenome</name>
    <dbReference type="NCBI Taxonomy" id="412755"/>
    <lineage>
        <taxon>unclassified sequences</taxon>
        <taxon>metagenomes</taxon>
        <taxon>ecological metagenomes</taxon>
    </lineage>
</organism>
<reference evidence="1" key="1">
    <citation type="journal article" date="2014" name="Front. Microbiol.">
        <title>High frequency of phylogenetically diverse reductive dehalogenase-homologous genes in deep subseafloor sedimentary metagenomes.</title>
        <authorList>
            <person name="Kawai M."/>
            <person name="Futagami T."/>
            <person name="Toyoda A."/>
            <person name="Takaki Y."/>
            <person name="Nishi S."/>
            <person name="Hori S."/>
            <person name="Arai W."/>
            <person name="Tsubouchi T."/>
            <person name="Morono Y."/>
            <person name="Uchiyama I."/>
            <person name="Ito T."/>
            <person name="Fujiyama A."/>
            <person name="Inagaki F."/>
            <person name="Takami H."/>
        </authorList>
    </citation>
    <scope>NUCLEOTIDE SEQUENCE</scope>
    <source>
        <strain evidence="1">Expedition CK06-06</strain>
    </source>
</reference>
<comment type="caution">
    <text evidence="1">The sequence shown here is derived from an EMBL/GenBank/DDBJ whole genome shotgun (WGS) entry which is preliminary data.</text>
</comment>
<evidence type="ECO:0000313" key="1">
    <source>
        <dbReference type="EMBL" id="GAG40549.1"/>
    </source>
</evidence>